<keyword evidence="3" id="KW-1133">Transmembrane helix</keyword>
<dbReference type="Pfam" id="PF00015">
    <property type="entry name" value="MCPsignal"/>
    <property type="match status" value="1"/>
</dbReference>
<evidence type="ECO:0000256" key="2">
    <source>
        <dbReference type="PROSITE-ProRule" id="PRU00284"/>
    </source>
</evidence>
<dbReference type="OrthoDB" id="9760371at2"/>
<name>A0A4Z0GRE5_9BACL</name>
<dbReference type="AlphaFoldDB" id="A0A4Z0GRE5"/>
<dbReference type="PANTHER" id="PTHR32089">
    <property type="entry name" value="METHYL-ACCEPTING CHEMOTAXIS PROTEIN MCPB"/>
    <property type="match status" value="1"/>
</dbReference>
<protein>
    <recommendedName>
        <fullName evidence="4">Methyl-accepting transducer domain-containing protein</fullName>
    </recommendedName>
</protein>
<dbReference type="GO" id="GO:0007165">
    <property type="term" value="P:signal transduction"/>
    <property type="evidence" value="ECO:0007669"/>
    <property type="project" value="UniProtKB-KW"/>
</dbReference>
<dbReference type="EMBL" id="SRJD01000003">
    <property type="protein sequence ID" value="TGA99421.1"/>
    <property type="molecule type" value="Genomic_DNA"/>
</dbReference>
<reference evidence="5 6" key="1">
    <citation type="journal article" date="2015" name="Int. J. Syst. Evol. Microbiol.">
        <title>Sporolactobacillus shoreae sp. nov. and Sporolactobacillus spathodeae sp. nov., two spore-forming lactic acid bacteria isolated from tree barks in Thailand.</title>
        <authorList>
            <person name="Thamacharoensuk T."/>
            <person name="Kitahara M."/>
            <person name="Ohkuma M."/>
            <person name="Thongchul N."/>
            <person name="Tanasupawat S."/>
        </authorList>
    </citation>
    <scope>NUCLEOTIDE SEQUENCE [LARGE SCALE GENOMIC DNA]</scope>
    <source>
        <strain evidence="5 6">BK92</strain>
    </source>
</reference>
<dbReference type="PROSITE" id="PS50111">
    <property type="entry name" value="CHEMOTAXIS_TRANSDUC_2"/>
    <property type="match status" value="1"/>
</dbReference>
<accession>A0A4Z0GRE5</accession>
<gene>
    <name evidence="5" type="ORF">E4665_03575</name>
</gene>
<dbReference type="PANTHER" id="PTHR32089:SF112">
    <property type="entry name" value="LYSOZYME-LIKE PROTEIN-RELATED"/>
    <property type="match status" value="1"/>
</dbReference>
<dbReference type="Gene3D" id="1.10.287.950">
    <property type="entry name" value="Methyl-accepting chemotaxis protein"/>
    <property type="match status" value="1"/>
</dbReference>
<dbReference type="CDD" id="cd11386">
    <property type="entry name" value="MCP_signal"/>
    <property type="match status" value="1"/>
</dbReference>
<keyword evidence="3" id="KW-0812">Transmembrane</keyword>
<keyword evidence="6" id="KW-1185">Reference proteome</keyword>
<dbReference type="InterPro" id="IPR004089">
    <property type="entry name" value="MCPsignal_dom"/>
</dbReference>
<dbReference type="SUPFAM" id="SSF58104">
    <property type="entry name" value="Methyl-accepting chemotaxis protein (MCP) signaling domain"/>
    <property type="match status" value="1"/>
</dbReference>
<evidence type="ECO:0000313" key="6">
    <source>
        <dbReference type="Proteomes" id="UP000298347"/>
    </source>
</evidence>
<evidence type="ECO:0000256" key="1">
    <source>
        <dbReference type="ARBA" id="ARBA00023224"/>
    </source>
</evidence>
<dbReference type="Proteomes" id="UP000298347">
    <property type="component" value="Unassembled WGS sequence"/>
</dbReference>
<evidence type="ECO:0000256" key="3">
    <source>
        <dbReference type="SAM" id="Phobius"/>
    </source>
</evidence>
<proteinExistence type="predicted"/>
<keyword evidence="3" id="KW-0472">Membrane</keyword>
<feature type="transmembrane region" description="Helical" evidence="3">
    <location>
        <begin position="38"/>
        <end position="57"/>
    </location>
</feature>
<feature type="domain" description="Methyl-accepting transducer" evidence="4">
    <location>
        <begin position="94"/>
        <end position="330"/>
    </location>
</feature>
<comment type="caution">
    <text evidence="5">The sequence shown here is derived from an EMBL/GenBank/DDBJ whole genome shotgun (WGS) entry which is preliminary data.</text>
</comment>
<dbReference type="GO" id="GO:0016020">
    <property type="term" value="C:membrane"/>
    <property type="evidence" value="ECO:0007669"/>
    <property type="project" value="InterPro"/>
</dbReference>
<evidence type="ECO:0000313" key="5">
    <source>
        <dbReference type="EMBL" id="TGA99421.1"/>
    </source>
</evidence>
<dbReference type="SMART" id="SM00283">
    <property type="entry name" value="MA"/>
    <property type="match status" value="1"/>
</dbReference>
<keyword evidence="1 2" id="KW-0807">Transducer</keyword>
<evidence type="ECO:0000259" key="4">
    <source>
        <dbReference type="PROSITE" id="PS50111"/>
    </source>
</evidence>
<organism evidence="5 6">
    <name type="scientific">Sporolactobacillus shoreae</name>
    <dbReference type="NCBI Taxonomy" id="1465501"/>
    <lineage>
        <taxon>Bacteria</taxon>
        <taxon>Bacillati</taxon>
        <taxon>Bacillota</taxon>
        <taxon>Bacilli</taxon>
        <taxon>Bacillales</taxon>
        <taxon>Sporolactobacillaceae</taxon>
        <taxon>Sporolactobacillus</taxon>
    </lineage>
</organism>
<sequence length="375" mass="40815">MSIRLKLYIVISAIFILPNLLLAYFFTSSGFNVWEGMIPLISLCMTIIGLILVYRCVSLRSPEALTVPAAEILTPQESDTAQYTKYAVSDLFHQTVALTDHMETLVNVAGDISHGASIQTDNVVKSTDTMTEVTSGIQQIASSSEKVSDTSKKASVAANEGYKLIGNLLTQMQSIYETTSQLSKFIANLADHSGQVDQIVHTITDIAEQTRLLSFNASIEAARAGESGKSFAVVANEVGKLSDKSKEEADHISNILSSIQSNVHKAVEITSDSMEKVSDGMTTMNTTKNYFKTIIQEVSGTSDQVMEMTAAVQQLAAGTEEVKKITEFTMKVQQGGTAKINQLDTLLKEFCSSFEMIIKNYNNLESRDKKEVAGG</sequence>
<feature type="transmembrane region" description="Helical" evidence="3">
    <location>
        <begin position="7"/>
        <end position="26"/>
    </location>
</feature>